<evidence type="ECO:0000313" key="4">
    <source>
        <dbReference type="Proteomes" id="UP001152797"/>
    </source>
</evidence>
<gene>
    <name evidence="2" type="ORF">C1SCF055_LOCUS33055</name>
</gene>
<dbReference type="EMBL" id="CAMXCT030004067">
    <property type="protein sequence ID" value="CAL4794817.1"/>
    <property type="molecule type" value="Genomic_DNA"/>
</dbReference>
<name>A0A9P1DC07_9DINO</name>
<dbReference type="AlphaFoldDB" id="A0A9P1DC07"/>
<feature type="chain" id="PRO_5043271280" evidence="1">
    <location>
        <begin position="18"/>
        <end position="219"/>
    </location>
</feature>
<dbReference type="EMBL" id="CAMXCT010004067">
    <property type="protein sequence ID" value="CAI4007505.1"/>
    <property type="molecule type" value="Genomic_DNA"/>
</dbReference>
<reference evidence="3 4" key="2">
    <citation type="submission" date="2024-05" db="EMBL/GenBank/DDBJ databases">
        <authorList>
            <person name="Chen Y."/>
            <person name="Shah S."/>
            <person name="Dougan E. K."/>
            <person name="Thang M."/>
            <person name="Chan C."/>
        </authorList>
    </citation>
    <scope>NUCLEOTIDE SEQUENCE [LARGE SCALE GENOMIC DNA]</scope>
</reference>
<evidence type="ECO:0000313" key="2">
    <source>
        <dbReference type="EMBL" id="CAI4007505.1"/>
    </source>
</evidence>
<evidence type="ECO:0000256" key="1">
    <source>
        <dbReference type="SAM" id="SignalP"/>
    </source>
</evidence>
<sequence>MIKATHFALLVLAPVDALIRELYTTNAACRQQYCVNPVYPGLQDLPSLEKKRWAKISLPKIAKTIDFCNGTINYNVALPMNSTEDVNVSMLQELVRKQDQRAAQTYFLHMSAMGLEPWDHVKPFEDSSSQMRSCARAVARMACFTYLPDAIHNVQDGAEVRYHRPCDTGCENFLQTCGVECCDESTVCVWSAPVTATLPEFQVANSNGLVGDGDCCPKP</sequence>
<feature type="signal peptide" evidence="1">
    <location>
        <begin position="1"/>
        <end position="17"/>
    </location>
</feature>
<dbReference type="EMBL" id="CAMXCT020004067">
    <property type="protein sequence ID" value="CAL1160880.1"/>
    <property type="molecule type" value="Genomic_DNA"/>
</dbReference>
<accession>A0A9P1DC07</accession>
<protein>
    <submittedName>
        <fullName evidence="3">Phospholipase B-like</fullName>
    </submittedName>
</protein>
<proteinExistence type="predicted"/>
<dbReference type="OrthoDB" id="409908at2759"/>
<feature type="non-terminal residue" evidence="2">
    <location>
        <position position="219"/>
    </location>
</feature>
<reference evidence="2" key="1">
    <citation type="submission" date="2022-10" db="EMBL/GenBank/DDBJ databases">
        <authorList>
            <person name="Chen Y."/>
            <person name="Dougan E. K."/>
            <person name="Chan C."/>
            <person name="Rhodes N."/>
            <person name="Thang M."/>
        </authorList>
    </citation>
    <scope>NUCLEOTIDE SEQUENCE</scope>
</reference>
<organism evidence="2">
    <name type="scientific">Cladocopium goreaui</name>
    <dbReference type="NCBI Taxonomy" id="2562237"/>
    <lineage>
        <taxon>Eukaryota</taxon>
        <taxon>Sar</taxon>
        <taxon>Alveolata</taxon>
        <taxon>Dinophyceae</taxon>
        <taxon>Suessiales</taxon>
        <taxon>Symbiodiniaceae</taxon>
        <taxon>Cladocopium</taxon>
    </lineage>
</organism>
<dbReference type="Proteomes" id="UP001152797">
    <property type="component" value="Unassembled WGS sequence"/>
</dbReference>
<evidence type="ECO:0000313" key="3">
    <source>
        <dbReference type="EMBL" id="CAL4794817.1"/>
    </source>
</evidence>
<keyword evidence="4" id="KW-1185">Reference proteome</keyword>
<comment type="caution">
    <text evidence="2">The sequence shown here is derived from an EMBL/GenBank/DDBJ whole genome shotgun (WGS) entry which is preliminary data.</text>
</comment>
<keyword evidence="1" id="KW-0732">Signal</keyword>